<sequence length="130" mass="13825">MMKKLFLFTLLVSSFLVISCSNKDTTSPTGTGIEQQYRGYRYSGDASYSMMPGVPMPTTITINSDGSITSSFAGGVQTVNFEAKNIFNNGGGKYTCNQGAGNATFTFSGTSLIFEMSGNNLAMSGTLTRN</sequence>
<reference evidence="2 3" key="1">
    <citation type="submission" date="2016-08" db="EMBL/GenBank/DDBJ databases">
        <title>Characterization and recognition of Brachyspira hampsonii sp. nov., a novel intestinal spirochete that is pathogenic to pigs.</title>
        <authorList>
            <person name="Mirajkar N."/>
            <person name="La T."/>
            <person name="Phillips N."/>
            <person name="Hampson D."/>
            <person name="Gebhart C."/>
        </authorList>
    </citation>
    <scope>NUCLEOTIDE SEQUENCE [LARGE SCALE GENOMIC DNA]</scope>
    <source>
        <strain evidence="2 3">P280/1</strain>
    </source>
</reference>
<dbReference type="Proteomes" id="UP000095247">
    <property type="component" value="Unassembled WGS sequence"/>
</dbReference>
<dbReference type="AlphaFoldDB" id="A0A1E5NGV4"/>
<dbReference type="EMBL" id="MDCO01000006">
    <property type="protein sequence ID" value="OEJ15374.1"/>
    <property type="molecule type" value="Genomic_DNA"/>
</dbReference>
<evidence type="ECO:0000313" key="2">
    <source>
        <dbReference type="EMBL" id="OEJ15374.1"/>
    </source>
</evidence>
<evidence type="ECO:0008006" key="4">
    <source>
        <dbReference type="Google" id="ProtNLM"/>
    </source>
</evidence>
<keyword evidence="1" id="KW-0732">Signal</keyword>
<feature type="signal peptide" evidence="1">
    <location>
        <begin position="1"/>
        <end position="19"/>
    </location>
</feature>
<dbReference type="RefSeq" id="WP_069725926.1">
    <property type="nucleotide sequence ID" value="NZ_MDCO01000006.1"/>
</dbReference>
<accession>A0A1E5NGV4</accession>
<evidence type="ECO:0000313" key="3">
    <source>
        <dbReference type="Proteomes" id="UP000095247"/>
    </source>
</evidence>
<name>A0A1E5NGV4_9SPIR</name>
<evidence type="ECO:0000256" key="1">
    <source>
        <dbReference type="SAM" id="SignalP"/>
    </source>
</evidence>
<organism evidence="2 3">
    <name type="scientific">Brachyspira hampsonii</name>
    <dbReference type="NCBI Taxonomy" id="1287055"/>
    <lineage>
        <taxon>Bacteria</taxon>
        <taxon>Pseudomonadati</taxon>
        <taxon>Spirochaetota</taxon>
        <taxon>Spirochaetia</taxon>
        <taxon>Brachyspirales</taxon>
        <taxon>Brachyspiraceae</taxon>
        <taxon>Brachyspira</taxon>
    </lineage>
</organism>
<comment type="caution">
    <text evidence="2">The sequence shown here is derived from an EMBL/GenBank/DDBJ whole genome shotgun (WGS) entry which is preliminary data.</text>
</comment>
<protein>
    <recommendedName>
        <fullName evidence="4">Lipocalin-like domain-containing protein</fullName>
    </recommendedName>
</protein>
<feature type="chain" id="PRO_5009182347" description="Lipocalin-like domain-containing protein" evidence="1">
    <location>
        <begin position="20"/>
        <end position="130"/>
    </location>
</feature>
<gene>
    <name evidence="2" type="ORF">BFL38_13870</name>
</gene>
<proteinExistence type="predicted"/>
<dbReference type="PROSITE" id="PS51257">
    <property type="entry name" value="PROKAR_LIPOPROTEIN"/>
    <property type="match status" value="1"/>
</dbReference>